<comment type="caution">
    <text evidence="1">The sequence shown here is derived from an EMBL/GenBank/DDBJ whole genome shotgun (WGS) entry which is preliminary data.</text>
</comment>
<proteinExistence type="predicted"/>
<organism evidence="1 2">
    <name type="scientific">Elysia marginata</name>
    <dbReference type="NCBI Taxonomy" id="1093978"/>
    <lineage>
        <taxon>Eukaryota</taxon>
        <taxon>Metazoa</taxon>
        <taxon>Spiralia</taxon>
        <taxon>Lophotrochozoa</taxon>
        <taxon>Mollusca</taxon>
        <taxon>Gastropoda</taxon>
        <taxon>Heterobranchia</taxon>
        <taxon>Euthyneura</taxon>
        <taxon>Panpulmonata</taxon>
        <taxon>Sacoglossa</taxon>
        <taxon>Placobranchoidea</taxon>
        <taxon>Plakobranchidae</taxon>
        <taxon>Elysia</taxon>
    </lineage>
</organism>
<evidence type="ECO:0000313" key="1">
    <source>
        <dbReference type="EMBL" id="GFR92493.1"/>
    </source>
</evidence>
<evidence type="ECO:0000313" key="2">
    <source>
        <dbReference type="Proteomes" id="UP000762676"/>
    </source>
</evidence>
<sequence>METLGRHISHFQPLTLMYKFYIVYIRDVLEDVLALPAATRAAHHGPVADVVGGHDACIEVGQQTGQHLGRAVTGHQSAHIGVRLQVHISAVGGEDHILWRLYKSHTVVWWNKRSHTNKHTQRGL</sequence>
<accession>A0AAV4H605</accession>
<reference evidence="1 2" key="1">
    <citation type="journal article" date="2021" name="Elife">
        <title>Chloroplast acquisition without the gene transfer in kleptoplastic sea slugs, Plakobranchus ocellatus.</title>
        <authorList>
            <person name="Maeda T."/>
            <person name="Takahashi S."/>
            <person name="Yoshida T."/>
            <person name="Shimamura S."/>
            <person name="Takaki Y."/>
            <person name="Nagai Y."/>
            <person name="Toyoda A."/>
            <person name="Suzuki Y."/>
            <person name="Arimoto A."/>
            <person name="Ishii H."/>
            <person name="Satoh N."/>
            <person name="Nishiyama T."/>
            <person name="Hasebe M."/>
            <person name="Maruyama T."/>
            <person name="Minagawa J."/>
            <person name="Obokata J."/>
            <person name="Shigenobu S."/>
        </authorList>
    </citation>
    <scope>NUCLEOTIDE SEQUENCE [LARGE SCALE GENOMIC DNA]</scope>
</reference>
<gene>
    <name evidence="1" type="ORF">ElyMa_002619800</name>
</gene>
<keyword evidence="2" id="KW-1185">Reference proteome</keyword>
<dbReference type="AlphaFoldDB" id="A0AAV4H605"/>
<name>A0AAV4H605_9GAST</name>
<protein>
    <submittedName>
        <fullName evidence="1">Uncharacterized protein</fullName>
    </submittedName>
</protein>
<dbReference type="EMBL" id="BMAT01005393">
    <property type="protein sequence ID" value="GFR92493.1"/>
    <property type="molecule type" value="Genomic_DNA"/>
</dbReference>
<dbReference type="Proteomes" id="UP000762676">
    <property type="component" value="Unassembled WGS sequence"/>
</dbReference>